<sequence>VGRVVDEPGNGLIEIFSLPTDEATLLRLLEEVFAHWETVQFGPIVQGAAYEIRAPRAPRITMLDGYATLDFRDWHMHLCIGPTIGDVSNPTEPSVAAVRPCHRAEMYRSLWEGAPVSWGLRLFNGAEEQLMTVLLPNPFLDENDRPCEPNWDRLALWDHLRSEFLNLAPDPIDRSGDRFVHA</sequence>
<dbReference type="InterPro" id="IPR056093">
    <property type="entry name" value="DUF7676"/>
</dbReference>
<organism evidence="1">
    <name type="scientific">marine metagenome</name>
    <dbReference type="NCBI Taxonomy" id="408172"/>
    <lineage>
        <taxon>unclassified sequences</taxon>
        <taxon>metagenomes</taxon>
        <taxon>ecological metagenomes</taxon>
    </lineage>
</organism>
<feature type="non-terminal residue" evidence="1">
    <location>
        <position position="1"/>
    </location>
</feature>
<name>A0A381Q248_9ZZZZ</name>
<dbReference type="AlphaFoldDB" id="A0A381Q248"/>
<protein>
    <submittedName>
        <fullName evidence="1">Uncharacterized protein</fullName>
    </submittedName>
</protein>
<evidence type="ECO:0000313" key="1">
    <source>
        <dbReference type="EMBL" id="SUZ72369.1"/>
    </source>
</evidence>
<accession>A0A381Q248</accession>
<reference evidence="1" key="1">
    <citation type="submission" date="2018-05" db="EMBL/GenBank/DDBJ databases">
        <authorList>
            <person name="Lanie J.A."/>
            <person name="Ng W.-L."/>
            <person name="Kazmierczak K.M."/>
            <person name="Andrzejewski T.M."/>
            <person name="Davidsen T.M."/>
            <person name="Wayne K.J."/>
            <person name="Tettelin H."/>
            <person name="Glass J.I."/>
            <person name="Rusch D."/>
            <person name="Podicherti R."/>
            <person name="Tsui H.-C.T."/>
            <person name="Winkler M.E."/>
        </authorList>
    </citation>
    <scope>NUCLEOTIDE SEQUENCE</scope>
</reference>
<gene>
    <name evidence="1" type="ORF">METZ01_LOCUS25223</name>
</gene>
<dbReference type="Pfam" id="PF24724">
    <property type="entry name" value="DUF7676"/>
    <property type="match status" value="1"/>
</dbReference>
<proteinExistence type="predicted"/>
<dbReference type="EMBL" id="UINC01001150">
    <property type="protein sequence ID" value="SUZ72369.1"/>
    <property type="molecule type" value="Genomic_DNA"/>
</dbReference>